<proteinExistence type="predicted"/>
<name>A0A848FFC3_9BURK</name>
<evidence type="ECO:0000313" key="2">
    <source>
        <dbReference type="EMBL" id="NML16850.1"/>
    </source>
</evidence>
<dbReference type="GO" id="GO:0003677">
    <property type="term" value="F:DNA binding"/>
    <property type="evidence" value="ECO:0007669"/>
    <property type="project" value="InterPro"/>
</dbReference>
<organism evidence="2 3">
    <name type="scientific">Azohydromonas caseinilytica</name>
    <dbReference type="NCBI Taxonomy" id="2728836"/>
    <lineage>
        <taxon>Bacteria</taxon>
        <taxon>Pseudomonadati</taxon>
        <taxon>Pseudomonadota</taxon>
        <taxon>Betaproteobacteria</taxon>
        <taxon>Burkholderiales</taxon>
        <taxon>Sphaerotilaceae</taxon>
        <taxon>Azohydromonas</taxon>
    </lineage>
</organism>
<evidence type="ECO:0000313" key="3">
    <source>
        <dbReference type="Proteomes" id="UP000574067"/>
    </source>
</evidence>
<dbReference type="GO" id="GO:0003746">
    <property type="term" value="F:translation elongation factor activity"/>
    <property type="evidence" value="ECO:0007669"/>
    <property type="project" value="UniProtKB-KW"/>
</dbReference>
<dbReference type="AlphaFoldDB" id="A0A848FFC3"/>
<gene>
    <name evidence="2" type="ORF">HHL10_17865</name>
</gene>
<keyword evidence="2" id="KW-0648">Protein biosynthesis</keyword>
<keyword evidence="2" id="KW-0251">Elongation factor</keyword>
<protein>
    <submittedName>
        <fullName evidence="2">Transcription elongation factor GreAB</fullName>
    </submittedName>
</protein>
<dbReference type="Proteomes" id="UP000574067">
    <property type="component" value="Unassembled WGS sequence"/>
</dbReference>
<reference evidence="2 3" key="1">
    <citation type="submission" date="2020-04" db="EMBL/GenBank/DDBJ databases">
        <title>Azohydromonas sp. isolated from soil.</title>
        <authorList>
            <person name="Dahal R.H."/>
        </authorList>
    </citation>
    <scope>NUCLEOTIDE SEQUENCE [LARGE SCALE GENOMIC DNA]</scope>
    <source>
        <strain evidence="2 3">G-1-1-14</strain>
    </source>
</reference>
<dbReference type="RefSeq" id="WP_169161753.1">
    <property type="nucleotide sequence ID" value="NZ_JABBFW010000013.1"/>
</dbReference>
<dbReference type="SUPFAM" id="SSF54534">
    <property type="entry name" value="FKBP-like"/>
    <property type="match status" value="1"/>
</dbReference>
<evidence type="ECO:0000259" key="1">
    <source>
        <dbReference type="Pfam" id="PF01272"/>
    </source>
</evidence>
<dbReference type="Gene3D" id="3.10.50.30">
    <property type="entry name" value="Transcription elongation factor, GreA/GreB, C-terminal domain"/>
    <property type="match status" value="1"/>
</dbReference>
<accession>A0A848FFC3</accession>
<comment type="caution">
    <text evidence="2">The sequence shown here is derived from an EMBL/GenBank/DDBJ whole genome shotgun (WGS) entry which is preliminary data.</text>
</comment>
<feature type="domain" description="Transcription elongation factor GreA/GreB C-terminal" evidence="1">
    <location>
        <begin position="55"/>
        <end position="126"/>
    </location>
</feature>
<sequence length="139" mass="15376">MSRPAGVREDERVLNELDHVRVLRWIRHTEPDSAPYAPLSEVLETALLVPSRRVPCDVVTMNSQVLLQRLSDHGCMTLTLCYPEDCGPGFVSVLTPLGSALLGQRVGALVRWWPPTGRAVQARVLALLFQPEACGDYSL</sequence>
<dbReference type="Pfam" id="PF01272">
    <property type="entry name" value="GreA_GreB"/>
    <property type="match status" value="1"/>
</dbReference>
<dbReference type="InterPro" id="IPR001437">
    <property type="entry name" value="Tscrpt_elong_fac_GreA/B_C"/>
</dbReference>
<dbReference type="GO" id="GO:0032784">
    <property type="term" value="P:regulation of DNA-templated transcription elongation"/>
    <property type="evidence" value="ECO:0007669"/>
    <property type="project" value="InterPro"/>
</dbReference>
<dbReference type="EMBL" id="JABBFW010000013">
    <property type="protein sequence ID" value="NML16850.1"/>
    <property type="molecule type" value="Genomic_DNA"/>
</dbReference>
<dbReference type="InterPro" id="IPR036953">
    <property type="entry name" value="GreA/GreB_C_sf"/>
</dbReference>
<keyword evidence="3" id="KW-1185">Reference proteome</keyword>